<evidence type="ECO:0000313" key="4">
    <source>
        <dbReference type="Proteomes" id="UP001221898"/>
    </source>
</evidence>
<protein>
    <submittedName>
        <fullName evidence="3">Uncharacterized protein</fullName>
    </submittedName>
</protein>
<gene>
    <name evidence="3" type="ORF">AAFF_G00043290</name>
</gene>
<feature type="compositionally biased region" description="Low complexity" evidence="1">
    <location>
        <begin position="118"/>
        <end position="129"/>
    </location>
</feature>
<keyword evidence="2" id="KW-0732">Signal</keyword>
<evidence type="ECO:0000256" key="1">
    <source>
        <dbReference type="SAM" id="MobiDB-lite"/>
    </source>
</evidence>
<evidence type="ECO:0000256" key="2">
    <source>
        <dbReference type="SAM" id="SignalP"/>
    </source>
</evidence>
<feature type="region of interest" description="Disordered" evidence="1">
    <location>
        <begin position="108"/>
        <end position="133"/>
    </location>
</feature>
<feature type="signal peptide" evidence="2">
    <location>
        <begin position="1"/>
        <end position="19"/>
    </location>
</feature>
<feature type="chain" id="PRO_5042219286" evidence="2">
    <location>
        <begin position="20"/>
        <end position="246"/>
    </location>
</feature>
<accession>A0AAD7S2G4</accession>
<reference evidence="3" key="1">
    <citation type="journal article" date="2023" name="Science">
        <title>Genome structures resolve the early diversification of teleost fishes.</title>
        <authorList>
            <person name="Parey E."/>
            <person name="Louis A."/>
            <person name="Montfort J."/>
            <person name="Bouchez O."/>
            <person name="Roques C."/>
            <person name="Iampietro C."/>
            <person name="Lluch J."/>
            <person name="Castinel A."/>
            <person name="Donnadieu C."/>
            <person name="Desvignes T."/>
            <person name="Floi Bucao C."/>
            <person name="Jouanno E."/>
            <person name="Wen M."/>
            <person name="Mejri S."/>
            <person name="Dirks R."/>
            <person name="Jansen H."/>
            <person name="Henkel C."/>
            <person name="Chen W.J."/>
            <person name="Zahm M."/>
            <person name="Cabau C."/>
            <person name="Klopp C."/>
            <person name="Thompson A.W."/>
            <person name="Robinson-Rechavi M."/>
            <person name="Braasch I."/>
            <person name="Lecointre G."/>
            <person name="Bobe J."/>
            <person name="Postlethwait J.H."/>
            <person name="Berthelot C."/>
            <person name="Roest Crollius H."/>
            <person name="Guiguen Y."/>
        </authorList>
    </citation>
    <scope>NUCLEOTIDE SEQUENCE</scope>
    <source>
        <strain evidence="3">NC1722</strain>
    </source>
</reference>
<evidence type="ECO:0000313" key="3">
    <source>
        <dbReference type="EMBL" id="KAJ8394729.1"/>
    </source>
</evidence>
<proteinExistence type="predicted"/>
<sequence length="246" mass="27005">MKTLITKILITCLLEITLQAPTAENNGGHEPPSIEIFLPHGYQAADFRRPTVAHGNPLAAGQNAFPGYGSVEYLVPIGAPGQDSAVPAHLRHLFPPQAYVKQKHLYPSHRVSHETGNPSPSAQHSPSQQTAHREASIEIIMPHGFQGQQFDFQHQLLSNSYHDLVRALPQNQGHVSIEMLFPNAMQRNSFRSPHHLEAMVPSQGYIKQEIPQPPGAPSVEIMYPIQMGPHNANAHTVQGPGCHQSP</sequence>
<keyword evidence="4" id="KW-1185">Reference proteome</keyword>
<dbReference type="EMBL" id="JAINUG010000123">
    <property type="protein sequence ID" value="KAJ8394729.1"/>
    <property type="molecule type" value="Genomic_DNA"/>
</dbReference>
<dbReference type="Proteomes" id="UP001221898">
    <property type="component" value="Unassembled WGS sequence"/>
</dbReference>
<dbReference type="AlphaFoldDB" id="A0AAD7S2G4"/>
<comment type="caution">
    <text evidence="3">The sequence shown here is derived from an EMBL/GenBank/DDBJ whole genome shotgun (WGS) entry which is preliminary data.</text>
</comment>
<organism evidence="3 4">
    <name type="scientific">Aldrovandia affinis</name>
    <dbReference type="NCBI Taxonomy" id="143900"/>
    <lineage>
        <taxon>Eukaryota</taxon>
        <taxon>Metazoa</taxon>
        <taxon>Chordata</taxon>
        <taxon>Craniata</taxon>
        <taxon>Vertebrata</taxon>
        <taxon>Euteleostomi</taxon>
        <taxon>Actinopterygii</taxon>
        <taxon>Neopterygii</taxon>
        <taxon>Teleostei</taxon>
        <taxon>Notacanthiformes</taxon>
        <taxon>Halosauridae</taxon>
        <taxon>Aldrovandia</taxon>
    </lineage>
</organism>
<name>A0AAD7S2G4_9TELE</name>